<evidence type="ECO:0000313" key="3">
    <source>
        <dbReference type="Proteomes" id="UP001167831"/>
    </source>
</evidence>
<proteinExistence type="predicted"/>
<comment type="caution">
    <text evidence="2">The sequence shown here is derived from an EMBL/GenBank/DDBJ whole genome shotgun (WGS) entry which is preliminary data.</text>
</comment>
<gene>
    <name evidence="1" type="ORF">QVN81_12770</name>
    <name evidence="2" type="ORF">QVN84_12960</name>
</gene>
<sequence>MCRISIDTVIRANKRTISQNKNKTFCAIGKSVTPQETFNVSVSVMGKVCTRNISAKQIKDSFGKALNIHAKKL</sequence>
<accession>A0AAW7JQ96</accession>
<evidence type="ECO:0000313" key="1">
    <source>
        <dbReference type="EMBL" id="MDN0023874.1"/>
    </source>
</evidence>
<reference evidence="2" key="1">
    <citation type="submission" date="2023-06" db="EMBL/GenBank/DDBJ databases">
        <authorList>
            <person name="Zeman M."/>
            <person name="Kubasova T."/>
            <person name="Jahodarova E."/>
            <person name="Nykrynova M."/>
            <person name="Rychlik I."/>
        </authorList>
    </citation>
    <scope>NUCLEOTIDE SEQUENCE</scope>
    <source>
        <strain evidence="2">ET15</strain>
        <strain evidence="1">ET37</strain>
    </source>
</reference>
<organism evidence="2 4">
    <name type="scientific">Leyella lascolaii</name>
    <dbReference type="NCBI Taxonomy" id="1776379"/>
    <lineage>
        <taxon>Bacteria</taxon>
        <taxon>Pseudomonadati</taxon>
        <taxon>Bacteroidota</taxon>
        <taxon>Bacteroidia</taxon>
        <taxon>Bacteroidales</taxon>
        <taxon>Prevotellaceae</taxon>
        <taxon>Leyella</taxon>
    </lineage>
</organism>
<evidence type="ECO:0000313" key="2">
    <source>
        <dbReference type="EMBL" id="MDN0026413.1"/>
    </source>
</evidence>
<name>A0AAW7JQ96_9BACT</name>
<dbReference type="EMBL" id="JAUEIE010000024">
    <property type="protein sequence ID" value="MDN0023874.1"/>
    <property type="molecule type" value="Genomic_DNA"/>
</dbReference>
<reference evidence="2" key="2">
    <citation type="submission" date="2023-08" db="EMBL/GenBank/DDBJ databases">
        <title>Identification and characterization of horizontal gene transfer across gut microbiota members of farm animals based on homology search.</title>
        <authorList>
            <person name="Schwarzerova J."/>
            <person name="Nykrynova M."/>
            <person name="Jureckova K."/>
            <person name="Cejkova D."/>
            <person name="Rychlik I."/>
        </authorList>
    </citation>
    <scope>NUCLEOTIDE SEQUENCE</scope>
    <source>
        <strain evidence="2">ET15</strain>
        <strain evidence="1">ET37</strain>
    </source>
</reference>
<protein>
    <submittedName>
        <fullName evidence="2">Uncharacterized protein</fullName>
    </submittedName>
</protein>
<dbReference type="EMBL" id="JAUEIF010000020">
    <property type="protein sequence ID" value="MDN0026413.1"/>
    <property type="molecule type" value="Genomic_DNA"/>
</dbReference>
<evidence type="ECO:0000313" key="4">
    <source>
        <dbReference type="Proteomes" id="UP001168478"/>
    </source>
</evidence>
<dbReference type="Proteomes" id="UP001168478">
    <property type="component" value="Unassembled WGS sequence"/>
</dbReference>
<dbReference type="RefSeq" id="WP_289826286.1">
    <property type="nucleotide sequence ID" value="NZ_JAUEIE010000024.1"/>
</dbReference>
<dbReference type="Proteomes" id="UP001167831">
    <property type="component" value="Unassembled WGS sequence"/>
</dbReference>
<dbReference type="AlphaFoldDB" id="A0AAW7JQ96"/>
<keyword evidence="3" id="KW-1185">Reference proteome</keyword>